<evidence type="ECO:0000313" key="3">
    <source>
        <dbReference type="Proteomes" id="UP000823749"/>
    </source>
</evidence>
<comment type="caution">
    <text evidence="2">The sequence shown here is derived from an EMBL/GenBank/DDBJ whole genome shotgun (WGS) entry which is preliminary data.</text>
</comment>
<proteinExistence type="predicted"/>
<gene>
    <name evidence="2" type="ORF">RHGRI_033148</name>
</gene>
<accession>A0AAV6HVJ7</accession>
<protein>
    <submittedName>
        <fullName evidence="2">Uncharacterized protein</fullName>
    </submittedName>
</protein>
<dbReference type="Proteomes" id="UP000823749">
    <property type="component" value="Chromosome 12"/>
</dbReference>
<dbReference type="EMBL" id="JACTNZ010000012">
    <property type="protein sequence ID" value="KAG5520463.1"/>
    <property type="molecule type" value="Genomic_DNA"/>
</dbReference>
<feature type="region of interest" description="Disordered" evidence="1">
    <location>
        <begin position="1"/>
        <end position="45"/>
    </location>
</feature>
<dbReference type="AlphaFoldDB" id="A0AAV6HVJ7"/>
<evidence type="ECO:0000313" key="2">
    <source>
        <dbReference type="EMBL" id="KAG5520463.1"/>
    </source>
</evidence>
<organism evidence="2 3">
    <name type="scientific">Rhododendron griersonianum</name>
    <dbReference type="NCBI Taxonomy" id="479676"/>
    <lineage>
        <taxon>Eukaryota</taxon>
        <taxon>Viridiplantae</taxon>
        <taxon>Streptophyta</taxon>
        <taxon>Embryophyta</taxon>
        <taxon>Tracheophyta</taxon>
        <taxon>Spermatophyta</taxon>
        <taxon>Magnoliopsida</taxon>
        <taxon>eudicotyledons</taxon>
        <taxon>Gunneridae</taxon>
        <taxon>Pentapetalae</taxon>
        <taxon>asterids</taxon>
        <taxon>Ericales</taxon>
        <taxon>Ericaceae</taxon>
        <taxon>Ericoideae</taxon>
        <taxon>Rhodoreae</taxon>
        <taxon>Rhododendron</taxon>
    </lineage>
</organism>
<name>A0AAV6HVJ7_9ERIC</name>
<evidence type="ECO:0000256" key="1">
    <source>
        <dbReference type="SAM" id="MobiDB-lite"/>
    </source>
</evidence>
<keyword evidence="3" id="KW-1185">Reference proteome</keyword>
<reference evidence="2" key="1">
    <citation type="submission" date="2020-08" db="EMBL/GenBank/DDBJ databases">
        <title>Plant Genome Project.</title>
        <authorList>
            <person name="Zhang R.-G."/>
        </authorList>
    </citation>
    <scope>NUCLEOTIDE SEQUENCE</scope>
    <source>
        <strain evidence="2">WSP0</strain>
        <tissue evidence="2">Leaf</tissue>
    </source>
</reference>
<sequence length="92" mass="9921">MAENKIPTFNGKSSVRDARVLHGGRSSTRGSQSRHKTSSLGQRKTCSISLRKPSLCTKDQLLKMGGYVVSNPFMPSYESLGLGVYGDDEIGG</sequence>